<comment type="cofactor">
    <cofactor evidence="2">
        <name>Mg(2+)</name>
        <dbReference type="ChEBI" id="CHEBI:18420"/>
    </cofactor>
</comment>
<dbReference type="NCBIfam" id="TIGR00716">
    <property type="entry name" value="rnhC"/>
    <property type="match status" value="1"/>
</dbReference>
<sequence>MTTRSPGGRQGEREALFTPRIGLDESGKGDYFGPLVAAAVAVLNGAVERQLARMGVRDSKRVSDGSCLRLAAELAGMVPHEVVVIGPARYNELYARIRNVNRLLAWAHARALENLLARAPVGLVIADQFASDPHRLAGALMRRGTAVELRQAPRAEADLAVAAASILARARFLEELERLSERVGVKLPKGATHVEPVARELVERGGVELLGSVAKLHFATTGRVAGDAGAPIHHTEEGAG</sequence>
<dbReference type="InterPro" id="IPR012337">
    <property type="entry name" value="RNaseH-like_sf"/>
</dbReference>
<comment type="similarity">
    <text evidence="5">Belongs to the RNase HII family. RnhC subfamily.</text>
</comment>
<dbReference type="EMBL" id="CP141615">
    <property type="protein sequence ID" value="WRP16423.1"/>
    <property type="molecule type" value="Genomic_DNA"/>
</dbReference>
<dbReference type="PANTHER" id="PTHR10954">
    <property type="entry name" value="RIBONUCLEASE H2 SUBUNIT A"/>
    <property type="match status" value="1"/>
</dbReference>
<keyword evidence="7 12" id="KW-0540">Nuclease</keyword>
<comment type="catalytic activity">
    <reaction evidence="1 12 13">
        <text>Endonucleolytic cleavage to 5'-phosphomonoester.</text>
        <dbReference type="EC" id="3.1.26.4"/>
    </reaction>
</comment>
<evidence type="ECO:0000256" key="5">
    <source>
        <dbReference type="ARBA" id="ARBA00008378"/>
    </source>
</evidence>
<evidence type="ECO:0000256" key="10">
    <source>
        <dbReference type="ARBA" id="ARBA00022801"/>
    </source>
</evidence>
<gene>
    <name evidence="15" type="primary">rnhC</name>
    <name evidence="15" type="ORF">U7230_09975</name>
</gene>
<feature type="binding site" evidence="12">
    <location>
        <position position="127"/>
    </location>
    <ligand>
        <name>a divalent metal cation</name>
        <dbReference type="ChEBI" id="CHEBI:60240"/>
    </ligand>
</feature>
<evidence type="ECO:0000313" key="15">
    <source>
        <dbReference type="EMBL" id="WRP16423.1"/>
    </source>
</evidence>
<evidence type="ECO:0000256" key="9">
    <source>
        <dbReference type="ARBA" id="ARBA00022759"/>
    </source>
</evidence>
<dbReference type="EC" id="3.1.26.4" evidence="13"/>
<feature type="binding site" evidence="12">
    <location>
        <position position="24"/>
    </location>
    <ligand>
        <name>a divalent metal cation</name>
        <dbReference type="ChEBI" id="CHEBI:60240"/>
    </ligand>
</feature>
<dbReference type="InterPro" id="IPR036397">
    <property type="entry name" value="RNaseH_sf"/>
</dbReference>
<keyword evidence="8 12" id="KW-0479">Metal-binding</keyword>
<comment type="function">
    <text evidence="3 13">Endonuclease that specifically degrades the RNA of RNA-DNA hybrids.</text>
</comment>
<keyword evidence="11" id="KW-0460">Magnesium</keyword>
<evidence type="ECO:0000256" key="4">
    <source>
        <dbReference type="ARBA" id="ARBA00004496"/>
    </source>
</evidence>
<name>A0ABZ1BWD8_9FIRM</name>
<proteinExistence type="inferred from homology"/>
<keyword evidence="10 12" id="KW-0378">Hydrolase</keyword>
<dbReference type="Proteomes" id="UP001332192">
    <property type="component" value="Chromosome"/>
</dbReference>
<reference evidence="15 16" key="1">
    <citation type="journal article" date="2024" name="Front. Microbiol.">
        <title>Novel thermophilic genera Geochorda gen. nov. and Carboxydochorda gen. nov. from the deep terrestrial subsurface reveal the ecophysiological diversity in the class Limnochordia.</title>
        <authorList>
            <person name="Karnachuk O.V."/>
            <person name="Lukina A.P."/>
            <person name="Avakyan M.R."/>
            <person name="Kadnikov V.V."/>
            <person name="Begmatov S."/>
            <person name="Beletsky A.V."/>
            <person name="Vlasova K.G."/>
            <person name="Novikov A.A."/>
            <person name="Shcherbakova V.A."/>
            <person name="Mardanov A.V."/>
            <person name="Ravin N.V."/>
        </authorList>
    </citation>
    <scope>NUCLEOTIDE SEQUENCE [LARGE SCALE GENOMIC DNA]</scope>
    <source>
        <strain evidence="15 16">L945</strain>
    </source>
</reference>
<comment type="cofactor">
    <cofactor evidence="12">
        <name>Mn(2+)</name>
        <dbReference type="ChEBI" id="CHEBI:29035"/>
    </cofactor>
    <cofactor evidence="12">
        <name>Mg(2+)</name>
        <dbReference type="ChEBI" id="CHEBI:18420"/>
    </cofactor>
    <text evidence="12">Manganese or magnesium. Binds 1 divalent metal ion per monomer in the absence of substrate. May bind a second metal ion after substrate binding.</text>
</comment>
<dbReference type="InterPro" id="IPR001352">
    <property type="entry name" value="RNase_HII/HIII"/>
</dbReference>
<evidence type="ECO:0000256" key="12">
    <source>
        <dbReference type="PROSITE-ProRule" id="PRU01319"/>
    </source>
</evidence>
<dbReference type="InterPro" id="IPR024567">
    <property type="entry name" value="RNase_HII/HIII_dom"/>
</dbReference>
<evidence type="ECO:0000313" key="16">
    <source>
        <dbReference type="Proteomes" id="UP001332192"/>
    </source>
</evidence>
<organism evidence="15 16">
    <name type="scientific">Carboxydichorda subterranea</name>
    <dbReference type="NCBI Taxonomy" id="3109565"/>
    <lineage>
        <taxon>Bacteria</taxon>
        <taxon>Bacillati</taxon>
        <taxon>Bacillota</taxon>
        <taxon>Limnochordia</taxon>
        <taxon>Limnochordales</taxon>
        <taxon>Geochordaceae</taxon>
        <taxon>Carboxydichorda</taxon>
    </lineage>
</organism>
<evidence type="ECO:0000256" key="2">
    <source>
        <dbReference type="ARBA" id="ARBA00001946"/>
    </source>
</evidence>
<accession>A0ABZ1BWD8</accession>
<dbReference type="Pfam" id="PF01351">
    <property type="entry name" value="RNase_HII"/>
    <property type="match status" value="1"/>
</dbReference>
<dbReference type="PROSITE" id="PS51975">
    <property type="entry name" value="RNASE_H_2"/>
    <property type="match status" value="1"/>
</dbReference>
<evidence type="ECO:0000256" key="7">
    <source>
        <dbReference type="ARBA" id="ARBA00022722"/>
    </source>
</evidence>
<dbReference type="InterPro" id="IPR004641">
    <property type="entry name" value="RNase_HIII"/>
</dbReference>
<dbReference type="Gene3D" id="3.30.420.10">
    <property type="entry name" value="Ribonuclease H-like superfamily/Ribonuclease H"/>
    <property type="match status" value="1"/>
</dbReference>
<protein>
    <recommendedName>
        <fullName evidence="13">Ribonuclease</fullName>
        <ecNumber evidence="13">3.1.26.4</ecNumber>
    </recommendedName>
</protein>
<feature type="binding site" evidence="12">
    <location>
        <position position="25"/>
    </location>
    <ligand>
        <name>a divalent metal cation</name>
        <dbReference type="ChEBI" id="CHEBI:60240"/>
    </ligand>
</feature>
<dbReference type="CDD" id="cd06590">
    <property type="entry name" value="RNase_HII_bacteria_HIII_like"/>
    <property type="match status" value="1"/>
</dbReference>
<dbReference type="RefSeq" id="WP_324715695.1">
    <property type="nucleotide sequence ID" value="NZ_CP141615.1"/>
</dbReference>
<evidence type="ECO:0000256" key="11">
    <source>
        <dbReference type="ARBA" id="ARBA00022842"/>
    </source>
</evidence>
<evidence type="ECO:0000256" key="6">
    <source>
        <dbReference type="ARBA" id="ARBA00022490"/>
    </source>
</evidence>
<dbReference type="SUPFAM" id="SSF53098">
    <property type="entry name" value="Ribonuclease H-like"/>
    <property type="match status" value="1"/>
</dbReference>
<evidence type="ECO:0000256" key="3">
    <source>
        <dbReference type="ARBA" id="ARBA00004065"/>
    </source>
</evidence>
<comment type="subcellular location">
    <subcellularLocation>
        <location evidence="4">Cytoplasm</location>
    </subcellularLocation>
</comment>
<evidence type="ECO:0000256" key="8">
    <source>
        <dbReference type="ARBA" id="ARBA00022723"/>
    </source>
</evidence>
<evidence type="ECO:0000256" key="13">
    <source>
        <dbReference type="RuleBase" id="RU003515"/>
    </source>
</evidence>
<keyword evidence="16" id="KW-1185">Reference proteome</keyword>
<keyword evidence="6" id="KW-0963">Cytoplasm</keyword>
<evidence type="ECO:0000256" key="1">
    <source>
        <dbReference type="ARBA" id="ARBA00000077"/>
    </source>
</evidence>
<evidence type="ECO:0000259" key="14">
    <source>
        <dbReference type="PROSITE" id="PS51975"/>
    </source>
</evidence>
<keyword evidence="9 12" id="KW-0255">Endonuclease</keyword>
<feature type="domain" description="RNase H type-2" evidence="14">
    <location>
        <begin position="18"/>
        <end position="230"/>
    </location>
</feature>
<dbReference type="PANTHER" id="PTHR10954:SF23">
    <property type="entry name" value="RIBONUCLEASE"/>
    <property type="match status" value="1"/>
</dbReference>